<proteinExistence type="predicted"/>
<dbReference type="InterPro" id="IPR025316">
    <property type="entry name" value="DUF4221"/>
</dbReference>
<gene>
    <name evidence="2" type="ORF">SAMN04489724_2108</name>
</gene>
<reference evidence="3" key="1">
    <citation type="submission" date="2016-10" db="EMBL/GenBank/DDBJ databases">
        <authorList>
            <person name="Varghese N."/>
            <person name="Submissions S."/>
        </authorList>
    </citation>
    <scope>NUCLEOTIDE SEQUENCE [LARGE SCALE GENOMIC DNA]</scope>
    <source>
        <strain evidence="3">DSM 23445</strain>
    </source>
</reference>
<dbReference type="RefSeq" id="WP_091692621.1">
    <property type="nucleotide sequence ID" value="NZ_FPBF01000002.1"/>
</dbReference>
<feature type="signal peptide" evidence="1">
    <location>
        <begin position="1"/>
        <end position="18"/>
    </location>
</feature>
<dbReference type="STRING" id="305507.SAMN04489724_2108"/>
<evidence type="ECO:0000313" key="2">
    <source>
        <dbReference type="EMBL" id="SFT76657.1"/>
    </source>
</evidence>
<accession>A0A1I7ANZ0</accession>
<dbReference type="PROSITE" id="PS51257">
    <property type="entry name" value="PROKAR_LIPOPROTEIN"/>
    <property type="match status" value="1"/>
</dbReference>
<dbReference type="AlphaFoldDB" id="A0A1I7ANZ0"/>
<evidence type="ECO:0000256" key="1">
    <source>
        <dbReference type="SAM" id="SignalP"/>
    </source>
</evidence>
<sequence length="378" mass="42735">MNKYLVLLLLLAIVSCNAEKNSEKSSIGDFEFSYTVDTVKVDSKGLLLNVQGGFLSMSVSAEDQTLYFFNTSEKRLDFIDLTNYEINRSIRFSLDGPNSIGTQTPYEFRSINDGTIIIPSFDAIRKVDSSGLVLDIYNWDNIAFQKGNIPEGNILSFSGEYNENGEVFYGIYGVARGGNRSGVGLAILDIPNLSVQTIEVPLLKRTEEYKVVLEGEMSISSGDKYFFQLVDQRVLISTESFNSIAVYDLGEGTLRQLDFQSDLLPAKKPGNFPKKVNSQKALEDALQLKAKEITFGSFEWDAERRHFLRFSYKQLGIDPLRYDTFLSVFDEDFNLINEVKEVPMLNGNTFFHNGYLHKGININDELAFVRLKPNITYE</sequence>
<dbReference type="EMBL" id="FPBF01000002">
    <property type="protein sequence ID" value="SFT76657.1"/>
    <property type="molecule type" value="Genomic_DNA"/>
</dbReference>
<feature type="chain" id="PRO_5011768510" description="DUF4221 domain-containing protein" evidence="1">
    <location>
        <begin position="19"/>
        <end position="378"/>
    </location>
</feature>
<evidence type="ECO:0000313" key="3">
    <source>
        <dbReference type="Proteomes" id="UP000199673"/>
    </source>
</evidence>
<organism evidence="2 3">
    <name type="scientific">Algoriphagus locisalis</name>
    <dbReference type="NCBI Taxonomy" id="305507"/>
    <lineage>
        <taxon>Bacteria</taxon>
        <taxon>Pseudomonadati</taxon>
        <taxon>Bacteroidota</taxon>
        <taxon>Cytophagia</taxon>
        <taxon>Cytophagales</taxon>
        <taxon>Cyclobacteriaceae</taxon>
        <taxon>Algoriphagus</taxon>
    </lineage>
</organism>
<dbReference type="Pfam" id="PF13970">
    <property type="entry name" value="DUF4221"/>
    <property type="match status" value="1"/>
</dbReference>
<dbReference type="Proteomes" id="UP000199673">
    <property type="component" value="Unassembled WGS sequence"/>
</dbReference>
<dbReference type="OrthoDB" id="833511at2"/>
<protein>
    <recommendedName>
        <fullName evidence="4">DUF4221 domain-containing protein</fullName>
    </recommendedName>
</protein>
<evidence type="ECO:0008006" key="4">
    <source>
        <dbReference type="Google" id="ProtNLM"/>
    </source>
</evidence>
<keyword evidence="1" id="KW-0732">Signal</keyword>
<keyword evidence="3" id="KW-1185">Reference proteome</keyword>
<name>A0A1I7ANZ0_9BACT</name>